<evidence type="ECO:0000256" key="2">
    <source>
        <dbReference type="SAM" id="SignalP"/>
    </source>
</evidence>
<dbReference type="PROSITE" id="PS51257">
    <property type="entry name" value="PROKAR_LIPOPROTEIN"/>
    <property type="match status" value="1"/>
</dbReference>
<name>A0ABR4U968_9GAMM</name>
<dbReference type="Proteomes" id="UP000028721">
    <property type="component" value="Unassembled WGS sequence"/>
</dbReference>
<feature type="compositionally biased region" description="Polar residues" evidence="1">
    <location>
        <begin position="103"/>
        <end position="117"/>
    </location>
</feature>
<gene>
    <name evidence="3" type="ORF">CR62_03830</name>
</gene>
<reference evidence="3 4" key="1">
    <citation type="submission" date="2014-03" db="EMBL/GenBank/DDBJ databases">
        <title>Draft genome sequence of the Serratia grimesii strain a2.</title>
        <authorList>
            <person name="Toymentseva A."/>
            <person name="Kazakov S."/>
            <person name="Giliazeva A."/>
            <person name="Ismagilova R."/>
            <person name="Shah R."/>
            <person name="Sharipova M."/>
            <person name="Khaitlina S."/>
            <person name="Mardanova A."/>
        </authorList>
    </citation>
    <scope>NUCLEOTIDE SEQUENCE [LARGE SCALE GENOMIC DNA]</scope>
    <source>
        <strain evidence="3 4">A2</strain>
    </source>
</reference>
<accession>A0ABR4U968</accession>
<sequence>MEFKILKLSSVMTAVLTLLASSCCYSFVDRRPPTSPPGEGDVTIDYRQRLHGMLQHVWYAEQIRMEQAQLAILRAQRKALESTLQQRKCVTAPFAADQASAGVLSTPQPDSISGVHQ</sequence>
<evidence type="ECO:0000313" key="4">
    <source>
        <dbReference type="Proteomes" id="UP000028721"/>
    </source>
</evidence>
<evidence type="ECO:0000256" key="1">
    <source>
        <dbReference type="SAM" id="MobiDB-lite"/>
    </source>
</evidence>
<feature type="chain" id="PRO_5046107095" description="Lipoprotein" evidence="2">
    <location>
        <begin position="21"/>
        <end position="117"/>
    </location>
</feature>
<evidence type="ECO:0000313" key="3">
    <source>
        <dbReference type="EMBL" id="KFB88573.1"/>
    </source>
</evidence>
<protein>
    <recommendedName>
        <fullName evidence="5">Lipoprotein</fullName>
    </recommendedName>
</protein>
<comment type="caution">
    <text evidence="3">The sequence shown here is derived from an EMBL/GenBank/DDBJ whole genome shotgun (WGS) entry which is preliminary data.</text>
</comment>
<dbReference type="EMBL" id="JGVP01000012">
    <property type="protein sequence ID" value="KFB88573.1"/>
    <property type="molecule type" value="Genomic_DNA"/>
</dbReference>
<proteinExistence type="predicted"/>
<evidence type="ECO:0008006" key="5">
    <source>
        <dbReference type="Google" id="ProtNLM"/>
    </source>
</evidence>
<feature type="signal peptide" evidence="2">
    <location>
        <begin position="1"/>
        <end position="20"/>
    </location>
</feature>
<keyword evidence="2" id="KW-0732">Signal</keyword>
<feature type="region of interest" description="Disordered" evidence="1">
    <location>
        <begin position="98"/>
        <end position="117"/>
    </location>
</feature>
<keyword evidence="4" id="KW-1185">Reference proteome</keyword>
<organism evidence="3 4">
    <name type="scientific">Serratia grimesii</name>
    <dbReference type="NCBI Taxonomy" id="82995"/>
    <lineage>
        <taxon>Bacteria</taxon>
        <taxon>Pseudomonadati</taxon>
        <taxon>Pseudomonadota</taxon>
        <taxon>Gammaproteobacteria</taxon>
        <taxon>Enterobacterales</taxon>
        <taxon>Yersiniaceae</taxon>
        <taxon>Serratia</taxon>
    </lineage>
</organism>